<dbReference type="PROSITE" id="PS51097">
    <property type="entry name" value="PTS_EIIA_TYPE_5"/>
    <property type="match status" value="1"/>
</dbReference>
<dbReference type="Pfam" id="PF03829">
    <property type="entry name" value="PTSIIA_gutA"/>
    <property type="match status" value="1"/>
</dbReference>
<dbReference type="Gene3D" id="2.40.33.40">
    <property type="entry name" value="Phosphotransferase system, glucitol/sorbitol-specific IIA component"/>
    <property type="match status" value="1"/>
</dbReference>
<reference evidence="3 4" key="1">
    <citation type="submission" date="2018-02" db="EMBL/GenBank/DDBJ databases">
        <authorList>
            <person name="Cohen D.B."/>
            <person name="Kent A.D."/>
        </authorList>
    </citation>
    <scope>NUCLEOTIDE SEQUENCE [LARGE SCALE GENOMIC DNA]</scope>
    <source>
        <strain evidence="3">1</strain>
    </source>
</reference>
<evidence type="ECO:0000256" key="2">
    <source>
        <dbReference type="SAM" id="MobiDB-lite"/>
    </source>
</evidence>
<protein>
    <submittedName>
        <fullName evidence="3">PTS system glucitol/sorbitol-specific IIA component</fullName>
    </submittedName>
</protein>
<dbReference type="KEGG" id="mgg:MPLG2_3769"/>
<proteinExistence type="predicted"/>
<gene>
    <name evidence="3" type="ORF">MPLG2_3769</name>
</gene>
<dbReference type="InterPro" id="IPR004716">
    <property type="entry name" value="PTS_IIA_glucitol/sorbitol-sp"/>
</dbReference>
<dbReference type="RefSeq" id="WP_105187227.1">
    <property type="nucleotide sequence ID" value="NZ_BAAAGO010000037.1"/>
</dbReference>
<keyword evidence="4" id="KW-1185">Reference proteome</keyword>
<dbReference type="GO" id="GO:0008982">
    <property type="term" value="F:protein-N(PI)-phosphohistidine-sugar phosphotransferase activity"/>
    <property type="evidence" value="ECO:0007669"/>
    <property type="project" value="InterPro"/>
</dbReference>
<feature type="modified residue" description="Phosphohistidine; by HPr" evidence="1">
    <location>
        <position position="44"/>
    </location>
</feature>
<dbReference type="AlphaFoldDB" id="A0A2N9JN44"/>
<name>A0A2N9JN44_9ACTN</name>
<dbReference type="SUPFAM" id="SSF141530">
    <property type="entry name" value="PTSIIA/GutA-like"/>
    <property type="match status" value="1"/>
</dbReference>
<accession>A0A2N9JN44</accession>
<dbReference type="GO" id="GO:0016301">
    <property type="term" value="F:kinase activity"/>
    <property type="evidence" value="ECO:0007669"/>
    <property type="project" value="TreeGrafter"/>
</dbReference>
<dbReference type="EMBL" id="LT985188">
    <property type="protein sequence ID" value="SPD88799.1"/>
    <property type="molecule type" value="Genomic_DNA"/>
</dbReference>
<dbReference type="PANTHER" id="PTHR40398">
    <property type="entry name" value="PTS SYSTEM GLUCITOL/SORBITOL-SPECIFIC EIIA COMPONENT"/>
    <property type="match status" value="1"/>
</dbReference>
<sequence length="123" mass="12959">MAQQLWSATIDRLGEFTAELFEGGCYILFGEPLPEALAEVSIVHTTRQAPTRPIAAGDTMQLGGVELRLDEVGDLANVNLTDLGHIVVYVNSPEQPLLPGAVKASGPDRPHPTAGSSIVIAGE</sequence>
<evidence type="ECO:0000313" key="3">
    <source>
        <dbReference type="EMBL" id="SPD88799.1"/>
    </source>
</evidence>
<evidence type="ECO:0000256" key="1">
    <source>
        <dbReference type="PROSITE-ProRule" id="PRU00420"/>
    </source>
</evidence>
<dbReference type="InterPro" id="IPR036665">
    <property type="entry name" value="PTS_IIA_glucitol/sorbitol_sf"/>
</dbReference>
<dbReference type="Proteomes" id="UP000238164">
    <property type="component" value="Chromosome 1"/>
</dbReference>
<organism evidence="3 4">
    <name type="scientific">Micropruina glycogenica</name>
    <dbReference type="NCBI Taxonomy" id="75385"/>
    <lineage>
        <taxon>Bacteria</taxon>
        <taxon>Bacillati</taxon>
        <taxon>Actinomycetota</taxon>
        <taxon>Actinomycetes</taxon>
        <taxon>Propionibacteriales</taxon>
        <taxon>Nocardioidaceae</taxon>
        <taxon>Micropruina</taxon>
    </lineage>
</organism>
<dbReference type="GO" id="GO:0009401">
    <property type="term" value="P:phosphoenolpyruvate-dependent sugar phosphotransferase system"/>
    <property type="evidence" value="ECO:0007669"/>
    <property type="project" value="InterPro"/>
</dbReference>
<dbReference type="PANTHER" id="PTHR40398:SF1">
    <property type="entry name" value="PTS SYSTEM GLUCITOL_SORBITOL-SPECIFIC EIIA COMPONENT"/>
    <property type="match status" value="1"/>
</dbReference>
<feature type="region of interest" description="Disordered" evidence="2">
    <location>
        <begin position="100"/>
        <end position="123"/>
    </location>
</feature>
<evidence type="ECO:0000313" key="4">
    <source>
        <dbReference type="Proteomes" id="UP000238164"/>
    </source>
</evidence>
<dbReference type="OrthoDB" id="3625833at2"/>
<dbReference type="GO" id="GO:0005737">
    <property type="term" value="C:cytoplasm"/>
    <property type="evidence" value="ECO:0007669"/>
    <property type="project" value="InterPro"/>
</dbReference>